<dbReference type="Proteomes" id="UP001217089">
    <property type="component" value="Unassembled WGS sequence"/>
</dbReference>
<gene>
    <name evidence="2" type="ORF">KUTeg_021522</name>
</gene>
<proteinExistence type="predicted"/>
<sequence>MKRSGSLPTASNGHSTFQFDGVFREVNNKETREKLYAAQKFISGNDWSKAKTLMSELIEETEDDHDLRNVKLILQEIELYQKRQIDTSVQPAGNIDWAEVKKRRPEMYFENFKELPQSIFVLKTMAGNEQVTFVGRRILSHQWIANKIRELHCSLITASMLFGVLVDHRIQEDGVIIYYRPLLPAEKKLIMHEIVDRYLKSTELVFPYPALQHINKEEIHCPDEGWEIDENLALQLGEGEVYLRDYSVKFLKSLETEDLRLYDPACSTGQFLYTMKSALPNSYTIGQDLSKFMVQYAVKRVDEIHVGNAIEPKIADDSADVMFVRFINSEVLKAVDARSMIQPLLRSIKKGGYMVIFGHTPVLISNADLEMQVEVEIIQSVGGDKKYDGVFQYYVCKKY</sequence>
<feature type="domain" description="Methyltransferase type 11" evidence="1">
    <location>
        <begin position="263"/>
        <end position="356"/>
    </location>
</feature>
<dbReference type="Pfam" id="PF08241">
    <property type="entry name" value="Methyltransf_11"/>
    <property type="match status" value="1"/>
</dbReference>
<evidence type="ECO:0000313" key="3">
    <source>
        <dbReference type="Proteomes" id="UP001217089"/>
    </source>
</evidence>
<dbReference type="SUPFAM" id="SSF53335">
    <property type="entry name" value="S-adenosyl-L-methionine-dependent methyltransferases"/>
    <property type="match status" value="1"/>
</dbReference>
<protein>
    <recommendedName>
        <fullName evidence="1">Methyltransferase type 11 domain-containing protein</fullName>
    </recommendedName>
</protein>
<comment type="caution">
    <text evidence="2">The sequence shown here is derived from an EMBL/GenBank/DDBJ whole genome shotgun (WGS) entry which is preliminary data.</text>
</comment>
<name>A0ABQ9E3I6_TEGGR</name>
<dbReference type="EMBL" id="JARBDR010000919">
    <property type="protein sequence ID" value="KAJ8300003.1"/>
    <property type="molecule type" value="Genomic_DNA"/>
</dbReference>
<dbReference type="InterPro" id="IPR029063">
    <property type="entry name" value="SAM-dependent_MTases_sf"/>
</dbReference>
<dbReference type="CDD" id="cd02440">
    <property type="entry name" value="AdoMet_MTases"/>
    <property type="match status" value="1"/>
</dbReference>
<organism evidence="2 3">
    <name type="scientific">Tegillarca granosa</name>
    <name type="common">Malaysian cockle</name>
    <name type="synonym">Anadara granosa</name>
    <dbReference type="NCBI Taxonomy" id="220873"/>
    <lineage>
        <taxon>Eukaryota</taxon>
        <taxon>Metazoa</taxon>
        <taxon>Spiralia</taxon>
        <taxon>Lophotrochozoa</taxon>
        <taxon>Mollusca</taxon>
        <taxon>Bivalvia</taxon>
        <taxon>Autobranchia</taxon>
        <taxon>Pteriomorphia</taxon>
        <taxon>Arcoida</taxon>
        <taxon>Arcoidea</taxon>
        <taxon>Arcidae</taxon>
        <taxon>Tegillarca</taxon>
    </lineage>
</organism>
<reference evidence="2 3" key="1">
    <citation type="submission" date="2022-12" db="EMBL/GenBank/DDBJ databases">
        <title>Chromosome-level genome of Tegillarca granosa.</title>
        <authorList>
            <person name="Kim J."/>
        </authorList>
    </citation>
    <scope>NUCLEOTIDE SEQUENCE [LARGE SCALE GENOMIC DNA]</scope>
    <source>
        <strain evidence="2">Teg-2019</strain>
        <tissue evidence="2">Adductor muscle</tissue>
    </source>
</reference>
<keyword evidence="3" id="KW-1185">Reference proteome</keyword>
<accession>A0ABQ9E3I6</accession>
<evidence type="ECO:0000259" key="1">
    <source>
        <dbReference type="Pfam" id="PF08241"/>
    </source>
</evidence>
<evidence type="ECO:0000313" key="2">
    <source>
        <dbReference type="EMBL" id="KAJ8300003.1"/>
    </source>
</evidence>
<dbReference type="InterPro" id="IPR013216">
    <property type="entry name" value="Methyltransf_11"/>
</dbReference>
<dbReference type="Gene3D" id="3.40.50.150">
    <property type="entry name" value="Vaccinia Virus protein VP39"/>
    <property type="match status" value="1"/>
</dbReference>